<proteinExistence type="inferred from homology"/>
<comment type="caution">
    <text evidence="5">The sequence shown here is derived from an EMBL/GenBank/DDBJ whole genome shotgun (WGS) entry which is preliminary data.</text>
</comment>
<name>E2ZAF6_9FIRM</name>
<dbReference type="PANTHER" id="PTHR43630">
    <property type="entry name" value="POLY-BETA-1,6-N-ACETYL-D-GLUCOSAMINE SYNTHASE"/>
    <property type="match status" value="1"/>
</dbReference>
<dbReference type="SUPFAM" id="SSF53448">
    <property type="entry name" value="Nucleotide-diphospho-sugar transferases"/>
    <property type="match status" value="1"/>
</dbReference>
<keyword evidence="4" id="KW-0472">Membrane</keyword>
<evidence type="ECO:0000256" key="4">
    <source>
        <dbReference type="SAM" id="Phobius"/>
    </source>
</evidence>
<dbReference type="Proteomes" id="UP000003195">
    <property type="component" value="Unassembled WGS sequence"/>
</dbReference>
<feature type="transmembrane region" description="Helical" evidence="4">
    <location>
        <begin position="12"/>
        <end position="32"/>
    </location>
</feature>
<evidence type="ECO:0000313" key="5">
    <source>
        <dbReference type="EMBL" id="EFQ04667.1"/>
    </source>
</evidence>
<keyword evidence="4" id="KW-1133">Transmembrane helix</keyword>
<dbReference type="CDD" id="cd06438">
    <property type="entry name" value="EpsO_like"/>
    <property type="match status" value="1"/>
</dbReference>
<accession>E2ZAF6</accession>
<dbReference type="PANTHER" id="PTHR43630:SF1">
    <property type="entry name" value="POLY-BETA-1,6-N-ACETYL-D-GLUCOSAMINE SYNTHASE"/>
    <property type="match status" value="1"/>
</dbReference>
<evidence type="ECO:0000256" key="1">
    <source>
        <dbReference type="ARBA" id="ARBA00006739"/>
    </source>
</evidence>
<gene>
    <name evidence="5" type="ORF">HMPREF9429_00413</name>
</gene>
<keyword evidence="6" id="KW-1185">Reference proteome</keyword>
<protein>
    <submittedName>
        <fullName evidence="5">Glycosyltransferase, group 2 family protein</fullName>
        <ecNumber evidence="5">2.4.-.-</ecNumber>
    </submittedName>
</protein>
<organism evidence="5 6">
    <name type="scientific">Megasphaera micronuciformis F0359</name>
    <dbReference type="NCBI Taxonomy" id="706434"/>
    <lineage>
        <taxon>Bacteria</taxon>
        <taxon>Bacillati</taxon>
        <taxon>Bacillota</taxon>
        <taxon>Negativicutes</taxon>
        <taxon>Veillonellales</taxon>
        <taxon>Veillonellaceae</taxon>
        <taxon>Megasphaera</taxon>
    </lineage>
</organism>
<keyword evidence="2 5" id="KW-0328">Glycosyltransferase</keyword>
<dbReference type="OrthoDB" id="9797391at2"/>
<dbReference type="EMBL" id="AECS01000011">
    <property type="protein sequence ID" value="EFQ04667.1"/>
    <property type="molecule type" value="Genomic_DNA"/>
</dbReference>
<feature type="transmembrane region" description="Helical" evidence="4">
    <location>
        <begin position="365"/>
        <end position="386"/>
    </location>
</feature>
<dbReference type="HOGENOM" id="CLU_023978_1_1_9"/>
<dbReference type="Gene3D" id="3.90.550.10">
    <property type="entry name" value="Spore Coat Polysaccharide Biosynthesis Protein SpsA, Chain A"/>
    <property type="match status" value="1"/>
</dbReference>
<dbReference type="InterPro" id="IPR029044">
    <property type="entry name" value="Nucleotide-diphossugar_trans"/>
</dbReference>
<dbReference type="eggNOG" id="COG1215">
    <property type="taxonomic scope" value="Bacteria"/>
</dbReference>
<keyword evidence="3 5" id="KW-0808">Transferase</keyword>
<dbReference type="STRING" id="706434.HMPREF9429_00413"/>
<sequence>MEHIADLVMIPVQVIIVFYTLYYFVLALFGLIKKEDKVTVQPQHTFAAVICAHNEEAVVGQLIDNLKCLNYPRDMYDIYVVADNCTDHTADVCKEHGAIVAVRTNREDVGKGFAMDWMFERLLQQEKQYDAFVVFDADNLVHPEFLREMNNHLCKGEQVIQGYMDSKNPTDSWISGTFSIAFWLVNHMWHRAKYNIGLSTALGGTGMCIATDVVRKYGWGCDCLTEDMEFSMKVLLEGVRTCWAHDAIIYDEKVVDFMASCRQRKRWAQGQTDCGERFIPKLFVKGIRTGNIRMLDGIITLSQPFFMMMSTIYAGLSYINTTWYVFYTNILNQLMPMEIWTVLFVAQYAIPVIVLLKIKVPLKSWVYLIVYPLFMYSWIPVNFLGFKDRHDMKWSHTVHTRAVSYDSTALLRKENKK</sequence>
<dbReference type="EC" id="2.4.-.-" evidence="5"/>
<dbReference type="Pfam" id="PF13641">
    <property type="entry name" value="Glyco_tranf_2_3"/>
    <property type="match status" value="1"/>
</dbReference>
<evidence type="ECO:0000256" key="2">
    <source>
        <dbReference type="ARBA" id="ARBA00022676"/>
    </source>
</evidence>
<feature type="transmembrane region" description="Helical" evidence="4">
    <location>
        <begin position="339"/>
        <end position="358"/>
    </location>
</feature>
<reference evidence="5 6" key="1">
    <citation type="submission" date="2010-08" db="EMBL/GenBank/DDBJ databases">
        <authorList>
            <person name="Weinstock G."/>
            <person name="Sodergren E."/>
            <person name="Clifton S."/>
            <person name="Fulton L."/>
            <person name="Fulton B."/>
            <person name="Courtney L."/>
            <person name="Fronick C."/>
            <person name="Harrison M."/>
            <person name="Strong C."/>
            <person name="Farmer C."/>
            <person name="Delahaunty K."/>
            <person name="Markovic C."/>
            <person name="Hall O."/>
            <person name="Minx P."/>
            <person name="Tomlinson C."/>
            <person name="Mitreva M."/>
            <person name="Hou S."/>
            <person name="Chen J."/>
            <person name="Wollam A."/>
            <person name="Pepin K.H."/>
            <person name="Johnson M."/>
            <person name="Bhonagiri V."/>
            <person name="Zhang X."/>
            <person name="Suruliraj S."/>
            <person name="Warren W."/>
            <person name="Chinwalla A."/>
            <person name="Mardis E.R."/>
            <person name="Wilson R.K."/>
        </authorList>
    </citation>
    <scope>NUCLEOTIDE SEQUENCE [LARGE SCALE GENOMIC DNA]</scope>
    <source>
        <strain evidence="5 6">F0359</strain>
    </source>
</reference>
<dbReference type="GO" id="GO:0016757">
    <property type="term" value="F:glycosyltransferase activity"/>
    <property type="evidence" value="ECO:0007669"/>
    <property type="project" value="UniProtKB-KW"/>
</dbReference>
<evidence type="ECO:0000313" key="6">
    <source>
        <dbReference type="Proteomes" id="UP000003195"/>
    </source>
</evidence>
<dbReference type="AlphaFoldDB" id="E2ZAF6"/>
<comment type="similarity">
    <text evidence="1">Belongs to the glycosyltransferase 2 family.</text>
</comment>
<evidence type="ECO:0000256" key="3">
    <source>
        <dbReference type="ARBA" id="ARBA00022679"/>
    </source>
</evidence>
<feature type="transmembrane region" description="Helical" evidence="4">
    <location>
        <begin position="298"/>
        <end position="319"/>
    </location>
</feature>
<dbReference type="RefSeq" id="WP_006941237.1">
    <property type="nucleotide sequence ID" value="NZ_GL538185.1"/>
</dbReference>
<keyword evidence="4" id="KW-0812">Transmembrane</keyword>